<comment type="cofactor">
    <cofactor evidence="11">
        <name>Mg(2+)</name>
        <dbReference type="ChEBI" id="CHEBI:18420"/>
    </cofactor>
</comment>
<evidence type="ECO:0000256" key="4">
    <source>
        <dbReference type="ARBA" id="ARBA00022643"/>
    </source>
</evidence>
<evidence type="ECO:0000256" key="5">
    <source>
        <dbReference type="ARBA" id="ARBA00022723"/>
    </source>
</evidence>
<dbReference type="PIRSF" id="PIRSF003314">
    <property type="entry name" value="IPP_isomerase"/>
    <property type="match status" value="1"/>
</dbReference>
<keyword evidence="9 11" id="KW-0413">Isomerase</keyword>
<dbReference type="InterPro" id="IPR013785">
    <property type="entry name" value="Aldolase_TIM"/>
</dbReference>
<dbReference type="Proteomes" id="UP000029493">
    <property type="component" value="Chromosome"/>
</dbReference>
<feature type="binding site" evidence="11">
    <location>
        <position position="163"/>
    </location>
    <ligand>
        <name>Mg(2+)</name>
        <dbReference type="ChEBI" id="CHEBI:18420"/>
    </ligand>
</feature>
<dbReference type="GO" id="GO:0004452">
    <property type="term" value="F:isopentenyl-diphosphate delta-isomerase activity"/>
    <property type="evidence" value="ECO:0007669"/>
    <property type="project" value="UniProtKB-UniRule"/>
</dbReference>
<accession>A0A089WUJ2</accession>
<feature type="binding site" evidence="11">
    <location>
        <position position="67"/>
    </location>
    <ligand>
        <name>FMN</name>
        <dbReference type="ChEBI" id="CHEBI:58210"/>
    </ligand>
</feature>
<dbReference type="InterPro" id="IPR011179">
    <property type="entry name" value="IPdP_isomerase"/>
</dbReference>
<keyword evidence="5 11" id="KW-0479">Metal-binding</keyword>
<dbReference type="Gene3D" id="3.20.20.70">
    <property type="entry name" value="Aldolase class I"/>
    <property type="match status" value="1"/>
</dbReference>
<comment type="cofactor">
    <cofactor evidence="11">
        <name>NADPH</name>
        <dbReference type="ChEBI" id="CHEBI:57783"/>
    </cofactor>
</comment>
<protein>
    <recommendedName>
        <fullName evidence="11">Isopentenyl-diphosphate delta-isomerase</fullName>
        <shortName evidence="11">IPP isomerase</shortName>
        <ecNumber evidence="11">5.3.3.2</ecNumber>
    </recommendedName>
    <alternativeName>
        <fullName evidence="11">Isopentenyl diphosphate:dimethylallyl diphosphate isomerase</fullName>
    </alternativeName>
    <alternativeName>
        <fullName evidence="11">Isopentenyl pyrophosphate isomerase</fullName>
    </alternativeName>
    <alternativeName>
        <fullName evidence="11">Type 2 isopentenyl diphosphate isomerase</fullName>
        <shortName evidence="11">IDI-2</shortName>
    </alternativeName>
</protein>
<feature type="binding site" evidence="11">
    <location>
        <position position="127"/>
    </location>
    <ligand>
        <name>FMN</name>
        <dbReference type="ChEBI" id="CHEBI:58210"/>
    </ligand>
</feature>
<keyword evidence="8 11" id="KW-0414">Isoprene biosynthesis</keyword>
<feature type="binding site" evidence="11">
    <location>
        <position position="224"/>
    </location>
    <ligand>
        <name>FMN</name>
        <dbReference type="ChEBI" id="CHEBI:58210"/>
    </ligand>
</feature>
<dbReference type="EC" id="5.3.3.2" evidence="11"/>
<evidence type="ECO:0000256" key="9">
    <source>
        <dbReference type="ARBA" id="ARBA00023235"/>
    </source>
</evidence>
<evidence type="ECO:0000256" key="7">
    <source>
        <dbReference type="ARBA" id="ARBA00022857"/>
    </source>
</evidence>
<keyword evidence="7 11" id="KW-0521">NADP</keyword>
<dbReference type="AlphaFoldDB" id="A0A089WUJ2"/>
<dbReference type="PANTHER" id="PTHR43665">
    <property type="entry name" value="ISOPENTENYL-DIPHOSPHATE DELTA-ISOMERASE"/>
    <property type="match status" value="1"/>
</dbReference>
<keyword evidence="3 11" id="KW-0285">Flavoprotein</keyword>
<feature type="domain" description="FMN-dependent dehydrogenase" evidence="12">
    <location>
        <begin position="178"/>
        <end position="340"/>
    </location>
</feature>
<name>A0A089WUJ2_9PSED</name>
<evidence type="ECO:0000256" key="3">
    <source>
        <dbReference type="ARBA" id="ARBA00022630"/>
    </source>
</evidence>
<comment type="catalytic activity">
    <reaction evidence="11">
        <text>isopentenyl diphosphate = dimethylallyl diphosphate</text>
        <dbReference type="Rhea" id="RHEA:23284"/>
        <dbReference type="ChEBI" id="CHEBI:57623"/>
        <dbReference type="ChEBI" id="CHEBI:128769"/>
        <dbReference type="EC" id="5.3.3.2"/>
    </reaction>
</comment>
<comment type="subcellular location">
    <subcellularLocation>
        <location evidence="11">Cytoplasm</location>
    </subcellularLocation>
</comment>
<dbReference type="NCBIfam" id="TIGR02151">
    <property type="entry name" value="IPP_isom_2"/>
    <property type="match status" value="1"/>
</dbReference>
<evidence type="ECO:0000256" key="2">
    <source>
        <dbReference type="ARBA" id="ARBA00022490"/>
    </source>
</evidence>
<feature type="binding site" evidence="11">
    <location>
        <begin position="295"/>
        <end position="296"/>
    </location>
    <ligand>
        <name>FMN</name>
        <dbReference type="ChEBI" id="CHEBI:58210"/>
    </ligand>
</feature>
<dbReference type="InterPro" id="IPR000262">
    <property type="entry name" value="FMN-dep_DH"/>
</dbReference>
<dbReference type="eggNOG" id="COG1304">
    <property type="taxonomic scope" value="Bacteria"/>
</dbReference>
<feature type="binding site" evidence="11">
    <location>
        <begin position="98"/>
        <end position="100"/>
    </location>
    <ligand>
        <name>substrate</name>
    </ligand>
</feature>
<comment type="cofactor">
    <cofactor evidence="1 11">
        <name>FMN</name>
        <dbReference type="ChEBI" id="CHEBI:58210"/>
    </cofactor>
</comment>
<feature type="binding site" evidence="11">
    <location>
        <position position="162"/>
    </location>
    <ligand>
        <name>substrate</name>
    </ligand>
</feature>
<evidence type="ECO:0000256" key="6">
    <source>
        <dbReference type="ARBA" id="ARBA00022842"/>
    </source>
</evidence>
<gene>
    <name evidence="11" type="primary">fni</name>
    <name evidence="13" type="ORF">LK03_17195</name>
</gene>
<dbReference type="RefSeq" id="WP_038413542.1">
    <property type="nucleotide sequence ID" value="NZ_CP009455.1"/>
</dbReference>
<dbReference type="Pfam" id="PF01070">
    <property type="entry name" value="FMN_dh"/>
    <property type="match status" value="1"/>
</dbReference>
<comment type="caution">
    <text evidence="11">Lacks conserved residue(s) required for the propagation of feature annotation.</text>
</comment>
<dbReference type="STRING" id="157783.LK03_17195"/>
<dbReference type="SUPFAM" id="SSF51395">
    <property type="entry name" value="FMN-linked oxidoreductases"/>
    <property type="match status" value="1"/>
</dbReference>
<evidence type="ECO:0000313" key="13">
    <source>
        <dbReference type="EMBL" id="AIR90894.1"/>
    </source>
</evidence>
<dbReference type="HAMAP" id="MF_00354">
    <property type="entry name" value="Idi_2"/>
    <property type="match status" value="1"/>
</dbReference>
<keyword evidence="6 11" id="KW-0460">Magnesium</keyword>
<dbReference type="GO" id="GO:0000287">
    <property type="term" value="F:magnesium ion binding"/>
    <property type="evidence" value="ECO:0007669"/>
    <property type="project" value="UniProtKB-UniRule"/>
</dbReference>
<comment type="similarity">
    <text evidence="11">Belongs to the IPP isomerase type 2 family.</text>
</comment>
<evidence type="ECO:0000256" key="1">
    <source>
        <dbReference type="ARBA" id="ARBA00001917"/>
    </source>
</evidence>
<keyword evidence="4 11" id="KW-0288">FMN</keyword>
<dbReference type="GO" id="GO:0016491">
    <property type="term" value="F:oxidoreductase activity"/>
    <property type="evidence" value="ECO:0007669"/>
    <property type="project" value="InterPro"/>
</dbReference>
<evidence type="ECO:0000256" key="11">
    <source>
        <dbReference type="HAMAP-Rule" id="MF_00354"/>
    </source>
</evidence>
<proteinExistence type="inferred from homology"/>
<comment type="function">
    <text evidence="11">Involved in the biosynthesis of isoprenoids. Catalyzes the 1,3-allylic rearrangement of the homoallylic substrate isopentenyl (IPP) to its allylic isomer, dimethylallyl diphosphate (DMAPP).</text>
</comment>
<feature type="binding site" evidence="11">
    <location>
        <position position="194"/>
    </location>
    <ligand>
        <name>FMN</name>
        <dbReference type="ChEBI" id="CHEBI:58210"/>
    </ligand>
</feature>
<keyword evidence="2 11" id="KW-0963">Cytoplasm</keyword>
<dbReference type="KEGG" id="psw:LK03_17195"/>
<sequence length="345" mass="36358">MKKNTLSQRKDDHLDIVLDPHRATSHCHDGWAAVRFEHCALPELSLDQVDLGTSFLGMRLGAPLLISSMTGGAARAERINYHLAEAAQHLGIAMGVGSQRVSLREGADQGLTTALRRLAPDVPLLANLGAVQLLEADGFELAQRAVDGLQADALILHLNPLQEAVQPEGDRDWRGVLARIEQLCQRLPVPVIAKEVGAGISASVAMRLVDAGVQVIDVAGTGGTSWAAVEGERANEPADRAVAMAFADWGMPTAQCLLSVRRALPGTALIASGGIADGVQAAKAIRLGAHLVGQAASVLPAALHSTEAVLAHFDVLMRQLRIACFCTGSRNLDALRSARLQATHG</sequence>
<evidence type="ECO:0000313" key="14">
    <source>
        <dbReference type="Proteomes" id="UP000029493"/>
    </source>
</evidence>
<feature type="binding site" evidence="11">
    <location>
        <begin position="9"/>
        <end position="10"/>
    </location>
    <ligand>
        <name>substrate</name>
    </ligand>
</feature>
<dbReference type="GO" id="GO:0008299">
    <property type="term" value="P:isoprenoid biosynthetic process"/>
    <property type="evidence" value="ECO:0007669"/>
    <property type="project" value="UniProtKB-UniRule"/>
</dbReference>
<comment type="subunit">
    <text evidence="10 11">Homooctamer. Dimer of tetramers.</text>
</comment>
<evidence type="ECO:0000256" key="10">
    <source>
        <dbReference type="ARBA" id="ARBA00025810"/>
    </source>
</evidence>
<dbReference type="GO" id="GO:0005737">
    <property type="term" value="C:cytoplasm"/>
    <property type="evidence" value="ECO:0007669"/>
    <property type="project" value="UniProtKB-SubCell"/>
</dbReference>
<reference evidence="13 14" key="1">
    <citation type="submission" date="2014-09" db="EMBL/GenBank/DDBJ databases">
        <authorList>
            <person name="Chan K.-G."/>
        </authorList>
    </citation>
    <scope>NUCLEOTIDE SEQUENCE [LARGE SCALE GENOMIC DNA]</scope>
    <source>
        <strain evidence="13 14">ND07</strain>
    </source>
</reference>
<dbReference type="EMBL" id="CP009455">
    <property type="protein sequence ID" value="AIR90894.1"/>
    <property type="molecule type" value="Genomic_DNA"/>
</dbReference>
<dbReference type="GO" id="GO:0010181">
    <property type="term" value="F:FMN binding"/>
    <property type="evidence" value="ECO:0007669"/>
    <property type="project" value="UniProtKB-UniRule"/>
</dbReference>
<dbReference type="CDD" id="cd02811">
    <property type="entry name" value="IDI-2_FMN"/>
    <property type="match status" value="1"/>
</dbReference>
<dbReference type="GO" id="GO:0070402">
    <property type="term" value="F:NADPH binding"/>
    <property type="evidence" value="ECO:0007669"/>
    <property type="project" value="UniProtKB-UniRule"/>
</dbReference>
<dbReference type="PANTHER" id="PTHR43665:SF1">
    <property type="entry name" value="ISOPENTENYL-DIPHOSPHATE DELTA-ISOMERASE"/>
    <property type="match status" value="1"/>
</dbReference>
<feature type="binding site" evidence="11">
    <location>
        <begin position="68"/>
        <end position="70"/>
    </location>
    <ligand>
        <name>FMN</name>
        <dbReference type="ChEBI" id="CHEBI:58210"/>
    </ligand>
</feature>
<feature type="binding site" evidence="11">
    <location>
        <position position="98"/>
    </location>
    <ligand>
        <name>FMN</name>
        <dbReference type="ChEBI" id="CHEBI:58210"/>
    </ligand>
</feature>
<organism evidence="13 14">
    <name type="scientific">Pseudomonas cremoricolorata</name>
    <dbReference type="NCBI Taxonomy" id="157783"/>
    <lineage>
        <taxon>Bacteria</taxon>
        <taxon>Pseudomonadati</taxon>
        <taxon>Pseudomonadota</taxon>
        <taxon>Gammaproteobacteria</taxon>
        <taxon>Pseudomonadales</taxon>
        <taxon>Pseudomonadaceae</taxon>
        <taxon>Pseudomonas</taxon>
    </lineage>
</organism>
<keyword evidence="14" id="KW-1185">Reference proteome</keyword>
<dbReference type="OrthoDB" id="9795032at2"/>
<evidence type="ECO:0000256" key="8">
    <source>
        <dbReference type="ARBA" id="ARBA00023229"/>
    </source>
</evidence>
<evidence type="ECO:0000259" key="12">
    <source>
        <dbReference type="Pfam" id="PF01070"/>
    </source>
</evidence>